<sequence>MVWPELIVFTVIYLALSCVYRYALTDSSKVLFEQIALYCRSYVDSIPVTFVLGFYISLVVTRWWGQFESLPWPDNLAILVSNSVQGRDVRTRMMRRTIVRYANLAFVLTLRMISPKMQKRFPTFDHLITEGYLLDTEKNLLEATIKDANGNIYWVPLVWAVSLIESARKEYYIKNDLAVQVVLKEINIFRGKCGSLLSYDRISIPLVYTQVVTIAVYSFLIATIMGRQFLENQGNTSIGTIDIYIPVFTYLQILFYLGWLKVAESLFNPFGKDDEDFDVDSLVDRNMRISYLIADKMLDSHPELQQDKHWDEVFYKQALIRTPSKKDREEENETTINLLPKDEEAAFIVSP</sequence>
<dbReference type="Pfam" id="PF01062">
    <property type="entry name" value="Bestrophin"/>
    <property type="match status" value="1"/>
</dbReference>
<dbReference type="AlphaFoldDB" id="A0A5N5SJZ5"/>
<feature type="transmembrane region" description="Helical" evidence="6">
    <location>
        <begin position="45"/>
        <end position="65"/>
    </location>
</feature>
<keyword evidence="6" id="KW-0406">Ion transport</keyword>
<accession>A0A5N5SJZ5</accession>
<comment type="caution">
    <text evidence="7">The sequence shown here is derived from an EMBL/GenBank/DDBJ whole genome shotgun (WGS) entry which is preliminary data.</text>
</comment>
<feature type="transmembrane region" description="Helical" evidence="6">
    <location>
        <begin position="206"/>
        <end position="226"/>
    </location>
</feature>
<evidence type="ECO:0000256" key="6">
    <source>
        <dbReference type="RuleBase" id="RU363126"/>
    </source>
</evidence>
<feature type="transmembrane region" description="Helical" evidence="6">
    <location>
        <begin position="6"/>
        <end position="24"/>
    </location>
</feature>
<organism evidence="7 8">
    <name type="scientific">Armadillidium nasatum</name>
    <dbReference type="NCBI Taxonomy" id="96803"/>
    <lineage>
        <taxon>Eukaryota</taxon>
        <taxon>Metazoa</taxon>
        <taxon>Ecdysozoa</taxon>
        <taxon>Arthropoda</taxon>
        <taxon>Crustacea</taxon>
        <taxon>Multicrustacea</taxon>
        <taxon>Malacostraca</taxon>
        <taxon>Eumalacostraca</taxon>
        <taxon>Peracarida</taxon>
        <taxon>Isopoda</taxon>
        <taxon>Oniscidea</taxon>
        <taxon>Crinocheta</taxon>
        <taxon>Armadillidiidae</taxon>
        <taxon>Armadillidium</taxon>
    </lineage>
</organism>
<evidence type="ECO:0000256" key="4">
    <source>
        <dbReference type="ARBA" id="ARBA00023136"/>
    </source>
</evidence>
<feature type="transmembrane region" description="Helical" evidence="6">
    <location>
        <begin position="238"/>
        <end position="259"/>
    </location>
</feature>
<proteinExistence type="inferred from homology"/>
<comment type="function">
    <text evidence="6">Forms chloride channels.</text>
</comment>
<evidence type="ECO:0000256" key="1">
    <source>
        <dbReference type="ARBA" id="ARBA00004370"/>
    </source>
</evidence>
<dbReference type="PANTHER" id="PTHR10736:SF65">
    <property type="entry name" value="BESTROPHIN 1, ISOFORM C-RELATED"/>
    <property type="match status" value="1"/>
</dbReference>
<dbReference type="GO" id="GO:0005254">
    <property type="term" value="F:chloride channel activity"/>
    <property type="evidence" value="ECO:0007669"/>
    <property type="project" value="UniProtKB-KW"/>
</dbReference>
<keyword evidence="6" id="KW-1003">Cell membrane</keyword>
<dbReference type="InterPro" id="IPR000615">
    <property type="entry name" value="Bestrophin"/>
</dbReference>
<keyword evidence="8" id="KW-1185">Reference proteome</keyword>
<protein>
    <recommendedName>
        <fullName evidence="6">Bestrophin homolog</fullName>
    </recommendedName>
</protein>
<evidence type="ECO:0000256" key="3">
    <source>
        <dbReference type="ARBA" id="ARBA00022989"/>
    </source>
</evidence>
<evidence type="ECO:0000256" key="2">
    <source>
        <dbReference type="ARBA" id="ARBA00022692"/>
    </source>
</evidence>
<keyword evidence="3 6" id="KW-1133">Transmembrane helix</keyword>
<keyword evidence="6" id="KW-0869">Chloride channel</keyword>
<dbReference type="Proteomes" id="UP000326759">
    <property type="component" value="Unassembled WGS sequence"/>
</dbReference>
<reference evidence="7 8" key="1">
    <citation type="journal article" date="2019" name="PLoS Biol.">
        <title>Sex chromosomes control vertical transmission of feminizing Wolbachia symbionts in an isopod.</title>
        <authorList>
            <person name="Becking T."/>
            <person name="Chebbi M.A."/>
            <person name="Giraud I."/>
            <person name="Moumen B."/>
            <person name="Laverre T."/>
            <person name="Caubet Y."/>
            <person name="Peccoud J."/>
            <person name="Gilbert C."/>
            <person name="Cordaux R."/>
        </authorList>
    </citation>
    <scope>NUCLEOTIDE SEQUENCE [LARGE SCALE GENOMIC DNA]</scope>
    <source>
        <strain evidence="7">ANa2</strain>
        <tissue evidence="7">Whole body excluding digestive tract and cuticle</tissue>
    </source>
</reference>
<comment type="subcellular location">
    <subcellularLocation>
        <location evidence="6">Cell membrane</location>
        <topology evidence="6">Multi-pass membrane protein</topology>
    </subcellularLocation>
    <subcellularLocation>
        <location evidence="1">Membrane</location>
    </subcellularLocation>
</comment>
<dbReference type="InterPro" id="IPR021134">
    <property type="entry name" value="Bestrophin-like"/>
</dbReference>
<dbReference type="EMBL" id="SEYY01024106">
    <property type="protein sequence ID" value="KAB7494384.1"/>
    <property type="molecule type" value="Genomic_DNA"/>
</dbReference>
<dbReference type="GO" id="GO:0005886">
    <property type="term" value="C:plasma membrane"/>
    <property type="evidence" value="ECO:0007669"/>
    <property type="project" value="UniProtKB-SubCell"/>
</dbReference>
<evidence type="ECO:0000256" key="5">
    <source>
        <dbReference type="ARBA" id="ARBA00034769"/>
    </source>
</evidence>
<gene>
    <name evidence="7" type="primary">Best2_0</name>
    <name evidence="7" type="ORF">Anas_09462</name>
</gene>
<keyword evidence="6" id="KW-0813">Transport</keyword>
<evidence type="ECO:0000313" key="7">
    <source>
        <dbReference type="EMBL" id="KAB7494384.1"/>
    </source>
</evidence>
<name>A0A5N5SJZ5_9CRUS</name>
<keyword evidence="2 6" id="KW-0812">Transmembrane</keyword>
<dbReference type="OrthoDB" id="201595at2759"/>
<comment type="similarity">
    <text evidence="5 6">Belongs to the anion channel-forming bestrophin (TC 1.A.46) family. Calcium-sensitive chloride channel subfamily.</text>
</comment>
<dbReference type="PANTHER" id="PTHR10736">
    <property type="entry name" value="BESTROPHIN"/>
    <property type="match status" value="1"/>
</dbReference>
<keyword evidence="6" id="KW-0407">Ion channel</keyword>
<dbReference type="GO" id="GO:0034707">
    <property type="term" value="C:chloride channel complex"/>
    <property type="evidence" value="ECO:0007669"/>
    <property type="project" value="UniProtKB-KW"/>
</dbReference>
<evidence type="ECO:0000313" key="8">
    <source>
        <dbReference type="Proteomes" id="UP000326759"/>
    </source>
</evidence>
<keyword evidence="4 6" id="KW-0472">Membrane</keyword>
<feature type="transmembrane region" description="Helical" evidence="6">
    <location>
        <begin position="98"/>
        <end position="114"/>
    </location>
</feature>
<keyword evidence="6" id="KW-0868">Chloride</keyword>